<dbReference type="Pfam" id="PF07690">
    <property type="entry name" value="MFS_1"/>
    <property type="match status" value="1"/>
</dbReference>
<dbReference type="Proteomes" id="UP000238220">
    <property type="component" value="Unassembled WGS sequence"/>
</dbReference>
<evidence type="ECO:0000256" key="3">
    <source>
        <dbReference type="ARBA" id="ARBA00022475"/>
    </source>
</evidence>
<dbReference type="SUPFAM" id="SSF103473">
    <property type="entry name" value="MFS general substrate transporter"/>
    <property type="match status" value="1"/>
</dbReference>
<feature type="transmembrane region" description="Helical" evidence="9">
    <location>
        <begin position="234"/>
        <end position="259"/>
    </location>
</feature>
<dbReference type="CDD" id="cd06173">
    <property type="entry name" value="MFS_MefA_like"/>
    <property type="match status" value="1"/>
</dbReference>
<feature type="transmembrane region" description="Helical" evidence="9">
    <location>
        <begin position="381"/>
        <end position="405"/>
    </location>
</feature>
<feature type="transmembrane region" description="Helical" evidence="9">
    <location>
        <begin position="271"/>
        <end position="291"/>
    </location>
</feature>
<comment type="subcellular location">
    <subcellularLocation>
        <location evidence="1">Cell membrane</location>
        <topology evidence="1">Multi-pass membrane protein</topology>
    </subcellularLocation>
</comment>
<dbReference type="GO" id="GO:0005886">
    <property type="term" value="C:plasma membrane"/>
    <property type="evidence" value="ECO:0007669"/>
    <property type="project" value="UniProtKB-SubCell"/>
</dbReference>
<reference evidence="11 12" key="1">
    <citation type="submission" date="2018-02" db="EMBL/GenBank/DDBJ databases">
        <title>Genome sequencing of Solimonas sp. HR-BB.</title>
        <authorList>
            <person name="Lee Y."/>
            <person name="Jeon C.O."/>
        </authorList>
    </citation>
    <scope>NUCLEOTIDE SEQUENCE [LARGE SCALE GENOMIC DNA]</scope>
    <source>
        <strain evidence="11 12">HR-BB</strain>
    </source>
</reference>
<evidence type="ECO:0000256" key="6">
    <source>
        <dbReference type="ARBA" id="ARBA00023136"/>
    </source>
</evidence>
<keyword evidence="6 9" id="KW-0472">Membrane</keyword>
<dbReference type="Gene3D" id="1.20.1250.20">
    <property type="entry name" value="MFS general substrate transporter like domains"/>
    <property type="match status" value="1"/>
</dbReference>
<evidence type="ECO:0000313" key="11">
    <source>
        <dbReference type="EMBL" id="PPE73297.1"/>
    </source>
</evidence>
<dbReference type="InterPro" id="IPR036259">
    <property type="entry name" value="MFS_trans_sf"/>
</dbReference>
<proteinExistence type="inferred from homology"/>
<protein>
    <recommendedName>
        <fullName evidence="8">Multidrug efflux pump Tap</fullName>
    </recommendedName>
</protein>
<comment type="similarity">
    <text evidence="7">Belongs to the major facilitator superfamily. Drug:H(+) antiporter-3 (DHA3) (TC 2.A.1.21) family.</text>
</comment>
<evidence type="ECO:0000256" key="5">
    <source>
        <dbReference type="ARBA" id="ARBA00022989"/>
    </source>
</evidence>
<feature type="transmembrane region" description="Helical" evidence="9">
    <location>
        <begin position="84"/>
        <end position="102"/>
    </location>
</feature>
<evidence type="ECO:0000313" key="12">
    <source>
        <dbReference type="Proteomes" id="UP000238220"/>
    </source>
</evidence>
<dbReference type="InterPro" id="IPR011701">
    <property type="entry name" value="MFS"/>
</dbReference>
<feature type="transmembrane region" description="Helical" evidence="9">
    <location>
        <begin position="54"/>
        <end position="72"/>
    </location>
</feature>
<name>A0A2S5TEI0_9GAMM</name>
<comment type="caution">
    <text evidence="11">The sequence shown here is derived from an EMBL/GenBank/DDBJ whole genome shotgun (WGS) entry which is preliminary data.</text>
</comment>
<keyword evidence="12" id="KW-1185">Reference proteome</keyword>
<evidence type="ECO:0000259" key="10">
    <source>
        <dbReference type="PROSITE" id="PS50850"/>
    </source>
</evidence>
<sequence length="417" mass="45263">MSEASTRHDPFAALRFPEFRNLITGAFLTTMAILVQEVALAYELYKLTRDPLTLGFIGLAEAIPFIGLALFGGHVADRYDKRRVMQYMLLVIIAGSTVLTVVSHEGVREQLPQWAMLLVIYAMFMVVGFARGFYSPASASLKAFLVPREHYANSATWSSTFWQAGAIVGPVAAGFLYAGLGLTGALLVAIALFAANFLLLFTIRRRPPADVAEEGESLWQSLGEGLRYVWNSKIILYSISLDMFSVLFGGVVAILPIFAEDILKVGPEGLGLLRAAPAVGAMLTVLLLAWYPPTRHAWRNMLLAVLGFGLGTLVFALSDDLWLSLGALFFVGAADSVSVVIRGTVLQTVPPDHLRGRVLSVNSIFVASSNELGAFESGVAARLMGVVPSVIFGSGVTLLTVAYVWRRSKELFKLQLR</sequence>
<keyword evidence="2" id="KW-0813">Transport</keyword>
<accession>A0A2S5TEI0</accession>
<evidence type="ECO:0000256" key="2">
    <source>
        <dbReference type="ARBA" id="ARBA00022448"/>
    </source>
</evidence>
<evidence type="ECO:0000256" key="4">
    <source>
        <dbReference type="ARBA" id="ARBA00022692"/>
    </source>
</evidence>
<dbReference type="InterPro" id="IPR020846">
    <property type="entry name" value="MFS_dom"/>
</dbReference>
<feature type="transmembrane region" description="Helical" evidence="9">
    <location>
        <begin position="21"/>
        <end position="42"/>
    </location>
</feature>
<dbReference type="RefSeq" id="WP_104230893.1">
    <property type="nucleotide sequence ID" value="NZ_PSNW01000007.1"/>
</dbReference>
<dbReference type="PANTHER" id="PTHR23513">
    <property type="entry name" value="INTEGRAL MEMBRANE EFFLUX PROTEIN-RELATED"/>
    <property type="match status" value="1"/>
</dbReference>
<dbReference type="AlphaFoldDB" id="A0A2S5TEI0"/>
<keyword evidence="3" id="KW-1003">Cell membrane</keyword>
<feature type="transmembrane region" description="Helical" evidence="9">
    <location>
        <begin position="114"/>
        <end position="134"/>
    </location>
</feature>
<evidence type="ECO:0000256" key="9">
    <source>
        <dbReference type="SAM" id="Phobius"/>
    </source>
</evidence>
<dbReference type="OrthoDB" id="7283966at2"/>
<evidence type="ECO:0000256" key="1">
    <source>
        <dbReference type="ARBA" id="ARBA00004651"/>
    </source>
</evidence>
<dbReference type="PROSITE" id="PS50850">
    <property type="entry name" value="MFS"/>
    <property type="match status" value="1"/>
</dbReference>
<feature type="domain" description="Major facilitator superfamily (MFS) profile" evidence="10">
    <location>
        <begin position="18"/>
        <end position="412"/>
    </location>
</feature>
<dbReference type="GO" id="GO:0022857">
    <property type="term" value="F:transmembrane transporter activity"/>
    <property type="evidence" value="ECO:0007669"/>
    <property type="project" value="InterPro"/>
</dbReference>
<gene>
    <name evidence="11" type="ORF">C3942_13565</name>
</gene>
<dbReference type="EMBL" id="PSNW01000007">
    <property type="protein sequence ID" value="PPE73297.1"/>
    <property type="molecule type" value="Genomic_DNA"/>
</dbReference>
<evidence type="ECO:0000256" key="8">
    <source>
        <dbReference type="ARBA" id="ARBA00040914"/>
    </source>
</evidence>
<evidence type="ECO:0000256" key="7">
    <source>
        <dbReference type="ARBA" id="ARBA00038075"/>
    </source>
</evidence>
<feature type="transmembrane region" description="Helical" evidence="9">
    <location>
        <begin position="298"/>
        <end position="317"/>
    </location>
</feature>
<keyword evidence="4 9" id="KW-0812">Transmembrane</keyword>
<dbReference type="PANTHER" id="PTHR23513:SF9">
    <property type="entry name" value="ENTEROBACTIN EXPORTER ENTS"/>
    <property type="match status" value="1"/>
</dbReference>
<organism evidence="11 12">
    <name type="scientific">Solimonas fluminis</name>
    <dbReference type="NCBI Taxonomy" id="2086571"/>
    <lineage>
        <taxon>Bacteria</taxon>
        <taxon>Pseudomonadati</taxon>
        <taxon>Pseudomonadota</taxon>
        <taxon>Gammaproteobacteria</taxon>
        <taxon>Nevskiales</taxon>
        <taxon>Nevskiaceae</taxon>
        <taxon>Solimonas</taxon>
    </lineage>
</organism>
<feature type="transmembrane region" description="Helical" evidence="9">
    <location>
        <begin position="184"/>
        <end position="203"/>
    </location>
</feature>
<feature type="transmembrane region" description="Helical" evidence="9">
    <location>
        <begin position="155"/>
        <end position="178"/>
    </location>
</feature>
<keyword evidence="5 9" id="KW-1133">Transmembrane helix</keyword>